<comment type="caution">
    <text evidence="1">The sequence shown here is derived from an EMBL/GenBank/DDBJ whole genome shotgun (WGS) entry which is preliminary data.</text>
</comment>
<evidence type="ECO:0000313" key="2">
    <source>
        <dbReference type="Proteomes" id="UP000689195"/>
    </source>
</evidence>
<accession>A0A8S1XKS3</accession>
<organism evidence="1 2">
    <name type="scientific">Paramecium pentaurelia</name>
    <dbReference type="NCBI Taxonomy" id="43138"/>
    <lineage>
        <taxon>Eukaryota</taxon>
        <taxon>Sar</taxon>
        <taxon>Alveolata</taxon>
        <taxon>Ciliophora</taxon>
        <taxon>Intramacronucleata</taxon>
        <taxon>Oligohymenophorea</taxon>
        <taxon>Peniculida</taxon>
        <taxon>Parameciidae</taxon>
        <taxon>Paramecium</taxon>
    </lineage>
</organism>
<dbReference type="Proteomes" id="UP000689195">
    <property type="component" value="Unassembled WGS sequence"/>
</dbReference>
<name>A0A8S1XKS3_9CILI</name>
<dbReference type="EMBL" id="CAJJDO010000130">
    <property type="protein sequence ID" value="CAD8202030.1"/>
    <property type="molecule type" value="Genomic_DNA"/>
</dbReference>
<evidence type="ECO:0000313" key="1">
    <source>
        <dbReference type="EMBL" id="CAD8202030.1"/>
    </source>
</evidence>
<proteinExistence type="predicted"/>
<reference evidence="1" key="1">
    <citation type="submission" date="2021-01" db="EMBL/GenBank/DDBJ databases">
        <authorList>
            <consortium name="Genoscope - CEA"/>
            <person name="William W."/>
        </authorList>
    </citation>
    <scope>NUCLEOTIDE SEQUENCE</scope>
</reference>
<gene>
    <name evidence="1" type="ORF">PPENT_87.1.T1300005</name>
</gene>
<protein>
    <submittedName>
        <fullName evidence="1">Uncharacterized protein</fullName>
    </submittedName>
</protein>
<keyword evidence="2" id="KW-1185">Reference proteome</keyword>
<dbReference type="AlphaFoldDB" id="A0A8S1XKS3"/>
<sequence>MVQAKFTQLEKMCFHSCQYCMYRLLLLNRLRFRSTRKAIYLLVRKCLNQEQNLHLKVYFDEFNAAIFIVELQTKYFCTTLNDTSENKYTFLGGNNYFKLGNQINRQIQKYQCCCFKMQEITKLCQIQCDRCRPITTATTTSAFKKKTGYEKVTIITDSEFDSYLSRCYSKYKSMHIIQRNQIIKQIIQKIIGLDTNKNTTSEQSSEDAGNTETSKCKVRSCTETLQLQPILNVPLIRNVIQIRVLDLLAQHRSCFAFKGGQAACSKFKGSLLHQIVLRRSVVIYQVNTKKNVMMVSHNLQQLMILSVSLVEFHVFIMENFVMLSMKLNRQGTIFVQNGPHKTRKVGTAKGTCVNRQFTETLNTLTFDTDYQKHHKDCYTSGYGYKSSMQNKR</sequence>